<feature type="compositionally biased region" description="Gly residues" evidence="6">
    <location>
        <begin position="10"/>
        <end position="26"/>
    </location>
</feature>
<feature type="compositionally biased region" description="Low complexity" evidence="6">
    <location>
        <begin position="27"/>
        <end position="43"/>
    </location>
</feature>
<dbReference type="EMBL" id="CP020563">
    <property type="protein sequence ID" value="ARF75162.1"/>
    <property type="molecule type" value="Genomic_DNA"/>
</dbReference>
<evidence type="ECO:0000256" key="1">
    <source>
        <dbReference type="ARBA" id="ARBA00004651"/>
    </source>
</evidence>
<feature type="transmembrane region" description="Helical" evidence="7">
    <location>
        <begin position="317"/>
        <end position="339"/>
    </location>
</feature>
<evidence type="ECO:0000313" key="8">
    <source>
        <dbReference type="EMBL" id="ARF75162.1"/>
    </source>
</evidence>
<evidence type="ECO:0000256" key="2">
    <source>
        <dbReference type="ARBA" id="ARBA00022475"/>
    </source>
</evidence>
<dbReference type="GO" id="GO:0005886">
    <property type="term" value="C:plasma membrane"/>
    <property type="evidence" value="ECO:0007669"/>
    <property type="project" value="UniProtKB-SubCell"/>
</dbReference>
<evidence type="ECO:0000256" key="5">
    <source>
        <dbReference type="ARBA" id="ARBA00023136"/>
    </source>
</evidence>
<feature type="transmembrane region" description="Helical" evidence="7">
    <location>
        <begin position="243"/>
        <end position="267"/>
    </location>
</feature>
<keyword evidence="5 7" id="KW-0472">Membrane</keyword>
<accession>A0ABC8BYL5</accession>
<name>A0ABC8BYL5_9ACTN</name>
<feature type="transmembrane region" description="Helical" evidence="7">
    <location>
        <begin position="288"/>
        <end position="311"/>
    </location>
</feature>
<organism evidence="8 9">
    <name type="scientific">Kitasatospora albolonga</name>
    <dbReference type="NCBI Taxonomy" id="68173"/>
    <lineage>
        <taxon>Bacteria</taxon>
        <taxon>Bacillati</taxon>
        <taxon>Actinomycetota</taxon>
        <taxon>Actinomycetes</taxon>
        <taxon>Kitasatosporales</taxon>
        <taxon>Streptomycetaceae</taxon>
        <taxon>Kitasatospora</taxon>
    </lineage>
</organism>
<dbReference type="AlphaFoldDB" id="A0ABC8BYL5"/>
<evidence type="ECO:0000256" key="4">
    <source>
        <dbReference type="ARBA" id="ARBA00022989"/>
    </source>
</evidence>
<feature type="region of interest" description="Disordered" evidence="6">
    <location>
        <begin position="1"/>
        <end position="70"/>
    </location>
</feature>
<dbReference type="Proteomes" id="UP000192251">
    <property type="component" value="Chromosome"/>
</dbReference>
<proteinExistence type="predicted"/>
<evidence type="ECO:0000256" key="6">
    <source>
        <dbReference type="SAM" id="MobiDB-lite"/>
    </source>
</evidence>
<evidence type="ECO:0000313" key="9">
    <source>
        <dbReference type="Proteomes" id="UP000192251"/>
    </source>
</evidence>
<keyword evidence="2" id="KW-1003">Cell membrane</keyword>
<reference evidence="8 9" key="1">
    <citation type="submission" date="2017-04" db="EMBL/GenBank/DDBJ databases">
        <title>The complete genome sequence of Streptomyces albolongus YIM 101047, the producer of novel bafilomycins and novel odoriferous sesquiterpenoids.</title>
        <authorList>
            <person name="Yin M."/>
            <person name="Jiang Y."/>
        </authorList>
    </citation>
    <scope>NUCLEOTIDE SEQUENCE [LARGE SCALE GENOMIC DNA]</scope>
    <source>
        <strain evidence="8 9">YIM 101047</strain>
    </source>
</reference>
<keyword evidence="9" id="KW-1185">Reference proteome</keyword>
<dbReference type="KEGG" id="kab:B7C62_25155"/>
<dbReference type="Pfam" id="PF03706">
    <property type="entry name" value="LPG_synthase_TM"/>
    <property type="match status" value="1"/>
</dbReference>
<protein>
    <recommendedName>
        <fullName evidence="10">Flippase-like domain-containing protein</fullName>
    </recommendedName>
</protein>
<gene>
    <name evidence="8" type="ORF">B7C62_25155</name>
</gene>
<evidence type="ECO:0000256" key="3">
    <source>
        <dbReference type="ARBA" id="ARBA00022692"/>
    </source>
</evidence>
<comment type="subcellular location">
    <subcellularLocation>
        <location evidence="1">Cell membrane</location>
        <topology evidence="1">Multi-pass membrane protein</topology>
    </subcellularLocation>
</comment>
<evidence type="ECO:0008006" key="10">
    <source>
        <dbReference type="Google" id="ProtNLM"/>
    </source>
</evidence>
<sequence>MSTATRDIGEGGAGAAGSGGTGGAGVATGAAEAIGTTGAVEAAPGDGASGAVPGDGSPANAPGDGVPGAAPVRPSRRARLLRWVAALVLIAATCFAVGGALRGAGTEVAQAAGRPGGVLLLGAALLANAAGLVLSMLSWRVLVVDRGVVDGGAGDGGAGEGGGRGPKARTSDIARIFFIGVISKFVPGRIWGVLAHIQLGKALGIAPERMIAAFGLGLVIGMTTGAAAGLLVAPAVFGAHAWVFAPLVLLAAAAVARPGWVGRLVAWTMRLARRPDRSAPSSPRALRISIGWACASWAVSGLHLWVIAVLLGAPPLLSLPVCVGGFALATVAGSLAFVLPDGWGARELVLLAPLSAVMPLSAAAAAVIASRLVCVISEVAATGGALLWARAAGPLPTPRPALQEGAA</sequence>
<feature type="transmembrane region" description="Helical" evidence="7">
    <location>
        <begin position="348"/>
        <end position="369"/>
    </location>
</feature>
<evidence type="ECO:0000256" key="7">
    <source>
        <dbReference type="SAM" id="Phobius"/>
    </source>
</evidence>
<dbReference type="InterPro" id="IPR022791">
    <property type="entry name" value="L-PG_synthase/AglD"/>
</dbReference>
<feature type="transmembrane region" description="Helical" evidence="7">
    <location>
        <begin position="211"/>
        <end position="237"/>
    </location>
</feature>
<keyword evidence="3 7" id="KW-0812">Transmembrane</keyword>
<feature type="transmembrane region" description="Helical" evidence="7">
    <location>
        <begin position="83"/>
        <end position="104"/>
    </location>
</feature>
<keyword evidence="4 7" id="KW-1133">Transmembrane helix</keyword>
<feature type="transmembrane region" description="Helical" evidence="7">
    <location>
        <begin position="116"/>
        <end position="137"/>
    </location>
</feature>